<accession>R0LT09</accession>
<reference evidence="2" key="1">
    <citation type="journal article" date="2013" name="Nat. Genet.">
        <title>The duck genome and transcriptome provide insight into an avian influenza virus reservoir species.</title>
        <authorList>
            <person name="Huang Y."/>
            <person name="Li Y."/>
            <person name="Burt D.W."/>
            <person name="Chen H."/>
            <person name="Zhang Y."/>
            <person name="Qian W."/>
            <person name="Kim H."/>
            <person name="Gan S."/>
            <person name="Zhao Y."/>
            <person name="Li J."/>
            <person name="Yi K."/>
            <person name="Feng H."/>
            <person name="Zhu P."/>
            <person name="Li B."/>
            <person name="Liu Q."/>
            <person name="Fairley S."/>
            <person name="Magor K.E."/>
            <person name="Du Z."/>
            <person name="Hu X."/>
            <person name="Goodman L."/>
            <person name="Tafer H."/>
            <person name="Vignal A."/>
            <person name="Lee T."/>
            <person name="Kim K.W."/>
            <person name="Sheng Z."/>
            <person name="An Y."/>
            <person name="Searle S."/>
            <person name="Herrero J."/>
            <person name="Groenen M.A."/>
            <person name="Crooijmans R.P."/>
            <person name="Faraut T."/>
            <person name="Cai Q."/>
            <person name="Webster R.G."/>
            <person name="Aldridge J.R."/>
            <person name="Warren W.C."/>
            <person name="Bartschat S."/>
            <person name="Kehr S."/>
            <person name="Marz M."/>
            <person name="Stadler P.F."/>
            <person name="Smith J."/>
            <person name="Kraus R.H."/>
            <person name="Zhao Y."/>
            <person name="Ren L."/>
            <person name="Fei J."/>
            <person name="Morisson M."/>
            <person name="Kaiser P."/>
            <person name="Griffin D.K."/>
            <person name="Rao M."/>
            <person name="Pitel F."/>
            <person name="Wang J."/>
            <person name="Li N."/>
        </authorList>
    </citation>
    <scope>NUCLEOTIDE SEQUENCE [LARGE SCALE GENOMIC DNA]</scope>
</reference>
<organism evidence="1 2">
    <name type="scientific">Anas platyrhynchos</name>
    <name type="common">Mallard</name>
    <name type="synonym">Anas boschas</name>
    <dbReference type="NCBI Taxonomy" id="8839"/>
    <lineage>
        <taxon>Eukaryota</taxon>
        <taxon>Metazoa</taxon>
        <taxon>Chordata</taxon>
        <taxon>Craniata</taxon>
        <taxon>Vertebrata</taxon>
        <taxon>Euteleostomi</taxon>
        <taxon>Archelosauria</taxon>
        <taxon>Archosauria</taxon>
        <taxon>Dinosauria</taxon>
        <taxon>Saurischia</taxon>
        <taxon>Theropoda</taxon>
        <taxon>Coelurosauria</taxon>
        <taxon>Aves</taxon>
        <taxon>Neognathae</taxon>
        <taxon>Galloanserae</taxon>
        <taxon>Anseriformes</taxon>
        <taxon>Anatidae</taxon>
        <taxon>Anatinae</taxon>
        <taxon>Anas</taxon>
    </lineage>
</organism>
<sequence>MEGEALRLRWWTRQDPTGQHRGRPLGRRHRTPLKPRKSVLVVPNPRVCRGGEAVGNPYSADNDVLAVLPLRVFAHTAEIDAAAALMLPTSSRIPASQRAVRRSPSTLNTKASELLSSQSNVLGDLRTASGAGVEAARFHKSSFCGTLAEQQAETRRTKASKRLLFGQLPLFLYTKGYV</sequence>
<keyword evidence="2" id="KW-1185">Reference proteome</keyword>
<evidence type="ECO:0000313" key="1">
    <source>
        <dbReference type="EMBL" id="EOB08889.1"/>
    </source>
</evidence>
<gene>
    <name evidence="1" type="ORF">Anapl_10209</name>
</gene>
<dbReference type="EMBL" id="KB742410">
    <property type="protein sequence ID" value="EOB08889.1"/>
    <property type="molecule type" value="Genomic_DNA"/>
</dbReference>
<protein>
    <submittedName>
        <fullName evidence="1">Uncharacterized protein</fullName>
    </submittedName>
</protein>
<proteinExistence type="predicted"/>
<dbReference type="AlphaFoldDB" id="R0LT09"/>
<name>R0LT09_ANAPL</name>
<evidence type="ECO:0000313" key="2">
    <source>
        <dbReference type="Proteomes" id="UP000296049"/>
    </source>
</evidence>
<dbReference type="Proteomes" id="UP000296049">
    <property type="component" value="Unassembled WGS sequence"/>
</dbReference>